<name>A0A8T0MUX2_PANVG</name>
<dbReference type="AlphaFoldDB" id="A0A8T0MUX2"/>
<evidence type="ECO:0000313" key="3">
    <source>
        <dbReference type="Proteomes" id="UP000823388"/>
    </source>
</evidence>
<feature type="region of interest" description="Disordered" evidence="1">
    <location>
        <begin position="50"/>
        <end position="124"/>
    </location>
</feature>
<dbReference type="EMBL" id="CM029054">
    <property type="protein sequence ID" value="KAG2540970.1"/>
    <property type="molecule type" value="Genomic_DNA"/>
</dbReference>
<dbReference type="Proteomes" id="UP000823388">
    <property type="component" value="Chromosome 9N"/>
</dbReference>
<organism evidence="2 3">
    <name type="scientific">Panicum virgatum</name>
    <name type="common">Blackwell switchgrass</name>
    <dbReference type="NCBI Taxonomy" id="38727"/>
    <lineage>
        <taxon>Eukaryota</taxon>
        <taxon>Viridiplantae</taxon>
        <taxon>Streptophyta</taxon>
        <taxon>Embryophyta</taxon>
        <taxon>Tracheophyta</taxon>
        <taxon>Spermatophyta</taxon>
        <taxon>Magnoliopsida</taxon>
        <taxon>Liliopsida</taxon>
        <taxon>Poales</taxon>
        <taxon>Poaceae</taxon>
        <taxon>PACMAD clade</taxon>
        <taxon>Panicoideae</taxon>
        <taxon>Panicodae</taxon>
        <taxon>Paniceae</taxon>
        <taxon>Panicinae</taxon>
        <taxon>Panicum</taxon>
        <taxon>Panicum sect. Hiantes</taxon>
    </lineage>
</organism>
<accession>A0A8T0MUX2</accession>
<keyword evidence="3" id="KW-1185">Reference proteome</keyword>
<comment type="caution">
    <text evidence="2">The sequence shown here is derived from an EMBL/GenBank/DDBJ whole genome shotgun (WGS) entry which is preliminary data.</text>
</comment>
<evidence type="ECO:0000256" key="1">
    <source>
        <dbReference type="SAM" id="MobiDB-lite"/>
    </source>
</evidence>
<evidence type="ECO:0000313" key="2">
    <source>
        <dbReference type="EMBL" id="KAG2540970.1"/>
    </source>
</evidence>
<sequence length="199" mass="21676">MCLPVCAPSSTVVSPAAILCSLRRLPARSTIDLSGDAINPTAARRIGWRRPLRGHDSGGQRVRRAKRPRQWWAVPRRGQRNPAPAASRGAPQLSAAVASVRNRPRRRAGERAGPAATATSGGAARRARRARTFGGQRCGGVWSLQRRRRAGPLKEQGGEHVEEEEGWYMICGPHKTGANGKWSHPIPPTIHKDRAISFL</sequence>
<proteinExistence type="predicted"/>
<protein>
    <submittedName>
        <fullName evidence="2">Uncharacterized protein</fullName>
    </submittedName>
</protein>
<reference evidence="2" key="1">
    <citation type="submission" date="2020-05" db="EMBL/GenBank/DDBJ databases">
        <title>WGS assembly of Panicum virgatum.</title>
        <authorList>
            <person name="Lovell J.T."/>
            <person name="Jenkins J."/>
            <person name="Shu S."/>
            <person name="Juenger T.E."/>
            <person name="Schmutz J."/>
        </authorList>
    </citation>
    <scope>NUCLEOTIDE SEQUENCE</scope>
    <source>
        <strain evidence="2">AP13</strain>
    </source>
</reference>
<gene>
    <name evidence="2" type="ORF">PVAP13_9NG592398</name>
</gene>
<feature type="compositionally biased region" description="Low complexity" evidence="1">
    <location>
        <begin position="111"/>
        <end position="124"/>
    </location>
</feature>